<name>A0AA86U1C9_9EUKA</name>
<evidence type="ECO:0000256" key="1">
    <source>
        <dbReference type="SAM" id="MobiDB-lite"/>
    </source>
</evidence>
<feature type="compositionally biased region" description="Acidic residues" evidence="1">
    <location>
        <begin position="13"/>
        <end position="25"/>
    </location>
</feature>
<feature type="region of interest" description="Disordered" evidence="1">
    <location>
        <begin position="1"/>
        <end position="31"/>
    </location>
</feature>
<sequence>MSLYKKLGVNEPLNDDLPEMSEESTESSISEGREKDIAHFIECLREKERRMHRLQKMAKSKYKYYCQCCAYACIKNSEMEEHAKTEEHIKKDKEWEKFDHDYQQFDKSKRNSANKIIKAERKEHEPKREDAKEVKTGDKTEKEEKKEDIGHKGENKKEHKQEKEHKEKKEDKSKDKRDDKKEEKKDKKDHKKDRK</sequence>
<reference evidence="4 5" key="2">
    <citation type="submission" date="2024-07" db="EMBL/GenBank/DDBJ databases">
        <authorList>
            <person name="Akdeniz Z."/>
        </authorList>
    </citation>
    <scope>NUCLEOTIDE SEQUENCE [LARGE SCALE GENOMIC DNA]</scope>
</reference>
<accession>A0AA86U1C9</accession>
<dbReference type="AlphaFoldDB" id="A0AA86U1C9"/>
<feature type="region of interest" description="Disordered" evidence="1">
    <location>
        <begin position="101"/>
        <end position="195"/>
    </location>
</feature>
<dbReference type="EMBL" id="CAXDID020000025">
    <property type="protein sequence ID" value="CAL5990519.1"/>
    <property type="molecule type" value="Genomic_DNA"/>
</dbReference>
<feature type="domain" description="C2H2-type" evidence="2">
    <location>
        <begin position="66"/>
        <end position="88"/>
    </location>
</feature>
<comment type="caution">
    <text evidence="3">The sequence shown here is derived from an EMBL/GenBank/DDBJ whole genome shotgun (WGS) entry which is preliminary data.</text>
</comment>
<evidence type="ECO:0000259" key="2">
    <source>
        <dbReference type="PROSITE" id="PS00028"/>
    </source>
</evidence>
<organism evidence="3">
    <name type="scientific">Hexamita inflata</name>
    <dbReference type="NCBI Taxonomy" id="28002"/>
    <lineage>
        <taxon>Eukaryota</taxon>
        <taxon>Metamonada</taxon>
        <taxon>Diplomonadida</taxon>
        <taxon>Hexamitidae</taxon>
        <taxon>Hexamitinae</taxon>
        <taxon>Hexamita</taxon>
    </lineage>
</organism>
<evidence type="ECO:0000313" key="3">
    <source>
        <dbReference type="EMBL" id="CAI9938245.1"/>
    </source>
</evidence>
<dbReference type="PROSITE" id="PS00028">
    <property type="entry name" value="ZINC_FINGER_C2H2_1"/>
    <property type="match status" value="1"/>
</dbReference>
<keyword evidence="5" id="KW-1185">Reference proteome</keyword>
<gene>
    <name evidence="4" type="ORF">HINF_LOCUS11383</name>
    <name evidence="3" type="ORF">HINF_LOCUS25890</name>
</gene>
<proteinExistence type="predicted"/>
<dbReference type="EMBL" id="CATOUU010000654">
    <property type="protein sequence ID" value="CAI9938245.1"/>
    <property type="molecule type" value="Genomic_DNA"/>
</dbReference>
<protein>
    <submittedName>
        <fullName evidence="3">Zinc finger C2H2-type</fullName>
    </submittedName>
    <submittedName>
        <fullName evidence="4">Zinc_finger C2H2-type</fullName>
    </submittedName>
</protein>
<dbReference type="InterPro" id="IPR013087">
    <property type="entry name" value="Znf_C2H2_type"/>
</dbReference>
<reference evidence="3" key="1">
    <citation type="submission" date="2023-06" db="EMBL/GenBank/DDBJ databases">
        <authorList>
            <person name="Kurt Z."/>
        </authorList>
    </citation>
    <scope>NUCLEOTIDE SEQUENCE</scope>
</reference>
<dbReference type="Proteomes" id="UP001642409">
    <property type="component" value="Unassembled WGS sequence"/>
</dbReference>
<evidence type="ECO:0000313" key="4">
    <source>
        <dbReference type="EMBL" id="CAL5990519.1"/>
    </source>
</evidence>
<evidence type="ECO:0000313" key="5">
    <source>
        <dbReference type="Proteomes" id="UP001642409"/>
    </source>
</evidence>
<feature type="compositionally biased region" description="Basic and acidic residues" evidence="1">
    <location>
        <begin position="117"/>
        <end position="186"/>
    </location>
</feature>